<feature type="compositionally biased region" description="Basic and acidic residues" evidence="3">
    <location>
        <begin position="20"/>
        <end position="40"/>
    </location>
</feature>
<feature type="region of interest" description="Disordered" evidence="3">
    <location>
        <begin position="1"/>
        <end position="87"/>
    </location>
</feature>
<reference evidence="5 6" key="1">
    <citation type="submission" date="2021-09" db="EMBL/GenBank/DDBJ databases">
        <title>Genomic insights and catalytic innovation underlie evolution of tropane alkaloids biosynthesis.</title>
        <authorList>
            <person name="Wang Y.-J."/>
            <person name="Tian T."/>
            <person name="Huang J.-P."/>
            <person name="Huang S.-X."/>
        </authorList>
    </citation>
    <scope>NUCLEOTIDE SEQUENCE [LARGE SCALE GENOMIC DNA]</scope>
    <source>
        <strain evidence="5">KIB-2018</strain>
        <tissue evidence="5">Leaf</tissue>
    </source>
</reference>
<feature type="compositionally biased region" description="Acidic residues" evidence="3">
    <location>
        <begin position="57"/>
        <end position="84"/>
    </location>
</feature>
<dbReference type="Proteomes" id="UP001159364">
    <property type="component" value="Linkage Group LG08"/>
</dbReference>
<dbReference type="EMBL" id="JAIWQS010000008">
    <property type="protein sequence ID" value="KAJ8900241.1"/>
    <property type="molecule type" value="Genomic_DNA"/>
</dbReference>
<organism evidence="5 6">
    <name type="scientific">Erythroxylum novogranatense</name>
    <dbReference type="NCBI Taxonomy" id="1862640"/>
    <lineage>
        <taxon>Eukaryota</taxon>
        <taxon>Viridiplantae</taxon>
        <taxon>Streptophyta</taxon>
        <taxon>Embryophyta</taxon>
        <taxon>Tracheophyta</taxon>
        <taxon>Spermatophyta</taxon>
        <taxon>Magnoliopsida</taxon>
        <taxon>eudicotyledons</taxon>
        <taxon>Gunneridae</taxon>
        <taxon>Pentapetalae</taxon>
        <taxon>rosids</taxon>
        <taxon>fabids</taxon>
        <taxon>Malpighiales</taxon>
        <taxon>Erythroxylaceae</taxon>
        <taxon>Erythroxylum</taxon>
    </lineage>
</organism>
<accession>A0AAV8UFF8</accession>
<evidence type="ECO:0000313" key="5">
    <source>
        <dbReference type="EMBL" id="KAJ8900241.1"/>
    </source>
</evidence>
<protein>
    <recommendedName>
        <fullName evidence="4">Cystatin domain-containing protein</fullName>
    </recommendedName>
</protein>
<dbReference type="InterPro" id="IPR000010">
    <property type="entry name" value="Cystatin_dom"/>
</dbReference>
<evidence type="ECO:0000256" key="3">
    <source>
        <dbReference type="SAM" id="MobiDB-lite"/>
    </source>
</evidence>
<dbReference type="PANTHER" id="PTHR31228:SF22">
    <property type="entry name" value="CYSTATIN_MONELLIN SUPERFAMILY PROTEIN"/>
    <property type="match status" value="1"/>
</dbReference>
<dbReference type="GO" id="GO:0004869">
    <property type="term" value="F:cysteine-type endopeptidase inhibitor activity"/>
    <property type="evidence" value="ECO:0007669"/>
    <property type="project" value="UniProtKB-KW"/>
</dbReference>
<evidence type="ECO:0000259" key="4">
    <source>
        <dbReference type="Pfam" id="PF00031"/>
    </source>
</evidence>
<evidence type="ECO:0000256" key="2">
    <source>
        <dbReference type="ARBA" id="ARBA00022704"/>
    </source>
</evidence>
<dbReference type="PANTHER" id="PTHR31228">
    <property type="entry name" value="CYSTATIN/MONELLIN SUPERFAMILY PROTEIN"/>
    <property type="match status" value="1"/>
</dbReference>
<feature type="domain" description="Cystatin" evidence="4">
    <location>
        <begin position="159"/>
        <end position="223"/>
    </location>
</feature>
<gene>
    <name evidence="5" type="ORF">K2173_024881</name>
</gene>
<keyword evidence="6" id="KW-1185">Reference proteome</keyword>
<proteinExistence type="predicted"/>
<evidence type="ECO:0000313" key="6">
    <source>
        <dbReference type="Proteomes" id="UP001159364"/>
    </source>
</evidence>
<comment type="caution">
    <text evidence="5">The sequence shown here is derived from an EMBL/GenBank/DDBJ whole genome shotgun (WGS) entry which is preliminary data.</text>
</comment>
<keyword evidence="1" id="KW-0646">Protease inhibitor</keyword>
<dbReference type="AlphaFoldDB" id="A0AAV8UFF8"/>
<sequence length="239" mass="27839">MVEGPRGDEAVIEQPQAKKPKIDEKGGGIDFTDELKKENMSDSYSEGGGVYGKVMKEEDECEMDEDEDEEEEEEEEEEEDECEMDEGRHVDTPELLAFLLRMHEVKAIVWKDEEIPSRALDTPLYKNCVDGFDVTHSDFNDLGLLHSDEPPFEDSKLEEWIISIAEVAINKYNQDHQTHWKYKETVKANHNTFHGLVYFITFKATHEDEDIKTFEAKVYRDTLGHHNYEDRVEFVRIKS</sequence>
<dbReference type="SUPFAM" id="SSF54403">
    <property type="entry name" value="Cystatin/monellin"/>
    <property type="match status" value="1"/>
</dbReference>
<dbReference type="Pfam" id="PF00031">
    <property type="entry name" value="Cystatin"/>
    <property type="match status" value="1"/>
</dbReference>
<dbReference type="InterPro" id="IPR046350">
    <property type="entry name" value="Cystatin_sf"/>
</dbReference>
<evidence type="ECO:0000256" key="1">
    <source>
        <dbReference type="ARBA" id="ARBA00022690"/>
    </source>
</evidence>
<dbReference type="Gene3D" id="3.10.450.10">
    <property type="match status" value="1"/>
</dbReference>
<keyword evidence="2" id="KW-0789">Thiol protease inhibitor</keyword>
<name>A0AAV8UFF8_9ROSI</name>